<dbReference type="InterPro" id="IPR027417">
    <property type="entry name" value="P-loop_NTPase"/>
</dbReference>
<keyword evidence="2" id="KW-0239">DNA-directed DNA polymerase</keyword>
<evidence type="ECO:0000256" key="3">
    <source>
        <dbReference type="ARBA" id="ARBA00049244"/>
    </source>
</evidence>
<comment type="catalytic activity">
    <reaction evidence="3">
        <text>DNA(n) + a 2'-deoxyribonucleoside 5'-triphosphate = DNA(n+1) + diphosphate</text>
        <dbReference type="Rhea" id="RHEA:22508"/>
        <dbReference type="Rhea" id="RHEA-COMP:17339"/>
        <dbReference type="Rhea" id="RHEA-COMP:17340"/>
        <dbReference type="ChEBI" id="CHEBI:33019"/>
        <dbReference type="ChEBI" id="CHEBI:61560"/>
        <dbReference type="ChEBI" id="CHEBI:173112"/>
        <dbReference type="EC" id="2.7.7.7"/>
    </reaction>
</comment>
<dbReference type="Proteomes" id="UP001595453">
    <property type="component" value="Unassembled WGS sequence"/>
</dbReference>
<keyword evidence="5" id="KW-1185">Reference proteome</keyword>
<dbReference type="InterPro" id="IPR050238">
    <property type="entry name" value="DNA_Rep/Repair_Clamp_Loader"/>
</dbReference>
<evidence type="ECO:0000256" key="1">
    <source>
        <dbReference type="ARBA" id="ARBA00012417"/>
    </source>
</evidence>
<dbReference type="Gene3D" id="3.40.50.300">
    <property type="entry name" value="P-loop containing nucleotide triphosphate hydrolases"/>
    <property type="match status" value="1"/>
</dbReference>
<accession>A0ABV7CF18</accession>
<organism evidence="4 5">
    <name type="scientific">Pseudoalteromonas fenneropenaei</name>
    <dbReference type="NCBI Taxonomy" id="1737459"/>
    <lineage>
        <taxon>Bacteria</taxon>
        <taxon>Pseudomonadati</taxon>
        <taxon>Pseudomonadota</taxon>
        <taxon>Gammaproteobacteria</taxon>
        <taxon>Alteromonadales</taxon>
        <taxon>Pseudoalteromonadaceae</taxon>
        <taxon>Pseudoalteromonas</taxon>
    </lineage>
</organism>
<name>A0ABV7CF18_9GAMM</name>
<dbReference type="SUPFAM" id="SSF52540">
    <property type="entry name" value="P-loop containing nucleoside triphosphate hydrolases"/>
    <property type="match status" value="1"/>
</dbReference>
<dbReference type="RefSeq" id="WP_377120193.1">
    <property type="nucleotide sequence ID" value="NZ_JBHRSD010000002.1"/>
</dbReference>
<comment type="caution">
    <text evidence="4">The sequence shown here is derived from an EMBL/GenBank/DDBJ whole genome shotgun (WGS) entry which is preliminary data.</text>
</comment>
<evidence type="ECO:0000313" key="4">
    <source>
        <dbReference type="EMBL" id="MFC3031194.1"/>
    </source>
</evidence>
<proteinExistence type="predicted"/>
<evidence type="ECO:0000256" key="2">
    <source>
        <dbReference type="ARBA" id="ARBA00022932"/>
    </source>
</evidence>
<dbReference type="EMBL" id="JBHRSD010000002">
    <property type="protein sequence ID" value="MFC3031194.1"/>
    <property type="molecule type" value="Genomic_DNA"/>
</dbReference>
<keyword evidence="2" id="KW-0808">Transferase</keyword>
<sequence>MLAPWLEAIRTQLANAHGQGRLHHAIMLTGLRGVGKRALATQLANALLCQNPQQLSACGNCKSCGLLSAATHPDKLLLAEDNASIGVDAVREISHFVTQSAQQGGNKVAVIERAQNMTDAAANALLKTLEEPNSKRYLLLTCDEISRLPATILSRCLKVDVAANQGALWLASQSQTLPSHPWLSHFDSQPYLVLDWQDAQVLPQIDTIFQHTMALTAMPLSELQTILTKNPELVDTLCVFVQAKLRQRALAGVSFQQLNAAEQALLLFTRATKQQQGGNLVLQLTKLFSALKQVL</sequence>
<evidence type="ECO:0000313" key="5">
    <source>
        <dbReference type="Proteomes" id="UP001595453"/>
    </source>
</evidence>
<dbReference type="Pfam" id="PF13177">
    <property type="entry name" value="DNA_pol3_delta2"/>
    <property type="match status" value="1"/>
</dbReference>
<dbReference type="EC" id="2.7.7.7" evidence="1"/>
<gene>
    <name evidence="4" type="ORF">ACFOEE_01470</name>
</gene>
<reference evidence="5" key="1">
    <citation type="journal article" date="2019" name="Int. J. Syst. Evol. Microbiol.">
        <title>The Global Catalogue of Microorganisms (GCM) 10K type strain sequencing project: providing services to taxonomists for standard genome sequencing and annotation.</title>
        <authorList>
            <consortium name="The Broad Institute Genomics Platform"/>
            <consortium name="The Broad Institute Genome Sequencing Center for Infectious Disease"/>
            <person name="Wu L."/>
            <person name="Ma J."/>
        </authorList>
    </citation>
    <scope>NUCLEOTIDE SEQUENCE [LARGE SCALE GENOMIC DNA]</scope>
    <source>
        <strain evidence="5">KCTC 42730</strain>
    </source>
</reference>
<keyword evidence="2" id="KW-0548">Nucleotidyltransferase</keyword>
<dbReference type="PANTHER" id="PTHR11669:SF8">
    <property type="entry name" value="DNA POLYMERASE III SUBUNIT DELTA"/>
    <property type="match status" value="1"/>
</dbReference>
<dbReference type="PANTHER" id="PTHR11669">
    <property type="entry name" value="REPLICATION FACTOR C / DNA POLYMERASE III GAMMA-TAU SUBUNIT"/>
    <property type="match status" value="1"/>
</dbReference>
<protein>
    <recommendedName>
        <fullName evidence="1">DNA-directed DNA polymerase</fullName>
        <ecNumber evidence="1">2.7.7.7</ecNumber>
    </recommendedName>
</protein>